<evidence type="ECO:0000259" key="1">
    <source>
        <dbReference type="Pfam" id="PF05050"/>
    </source>
</evidence>
<evidence type="ECO:0000313" key="3">
    <source>
        <dbReference type="Proteomes" id="UP001499841"/>
    </source>
</evidence>
<dbReference type="InterPro" id="IPR029063">
    <property type="entry name" value="SAM-dependent_MTases_sf"/>
</dbReference>
<protein>
    <recommendedName>
        <fullName evidence="1">Methyltransferase FkbM domain-containing protein</fullName>
    </recommendedName>
</protein>
<keyword evidence="3" id="KW-1185">Reference proteome</keyword>
<organism evidence="2 3">
    <name type="scientific">Georgenia daeguensis</name>
    <dbReference type="NCBI Taxonomy" id="908355"/>
    <lineage>
        <taxon>Bacteria</taxon>
        <taxon>Bacillati</taxon>
        <taxon>Actinomycetota</taxon>
        <taxon>Actinomycetes</taxon>
        <taxon>Micrococcales</taxon>
        <taxon>Bogoriellaceae</taxon>
        <taxon>Georgenia</taxon>
    </lineage>
</organism>
<dbReference type="InterPro" id="IPR052514">
    <property type="entry name" value="SAM-dependent_MTase"/>
</dbReference>
<dbReference type="PANTHER" id="PTHR34203:SF15">
    <property type="entry name" value="SLL1173 PROTEIN"/>
    <property type="match status" value="1"/>
</dbReference>
<comment type="caution">
    <text evidence="2">The sequence shown here is derived from an EMBL/GenBank/DDBJ whole genome shotgun (WGS) entry which is preliminary data.</text>
</comment>
<dbReference type="NCBIfam" id="TIGR01444">
    <property type="entry name" value="fkbM_fam"/>
    <property type="match status" value="1"/>
</dbReference>
<reference evidence="3" key="1">
    <citation type="journal article" date="2019" name="Int. J. Syst. Evol. Microbiol.">
        <title>The Global Catalogue of Microorganisms (GCM) 10K type strain sequencing project: providing services to taxonomists for standard genome sequencing and annotation.</title>
        <authorList>
            <consortium name="The Broad Institute Genomics Platform"/>
            <consortium name="The Broad Institute Genome Sequencing Center for Infectious Disease"/>
            <person name="Wu L."/>
            <person name="Ma J."/>
        </authorList>
    </citation>
    <scope>NUCLEOTIDE SEQUENCE [LARGE SCALE GENOMIC DNA]</scope>
    <source>
        <strain evidence="3">JCM 17459</strain>
    </source>
</reference>
<feature type="domain" description="Methyltransferase FkbM" evidence="1">
    <location>
        <begin position="34"/>
        <end position="168"/>
    </location>
</feature>
<dbReference type="Pfam" id="PF05050">
    <property type="entry name" value="Methyltransf_21"/>
    <property type="match status" value="1"/>
</dbReference>
<accession>A0ABP8ESN2</accession>
<evidence type="ECO:0000313" key="2">
    <source>
        <dbReference type="EMBL" id="GAA4286983.1"/>
    </source>
</evidence>
<gene>
    <name evidence="2" type="ORF">GCM10022262_13420</name>
</gene>
<dbReference type="InterPro" id="IPR006342">
    <property type="entry name" value="FkbM_mtfrase"/>
</dbReference>
<name>A0ABP8ESN2_9MICO</name>
<sequence>MARSLAWSYGSPARLRSMAAFYRRFLAPGDLAFDVGSHAGNRVRAFRRTGARVVAVEPQPDFVTVLRLLYGRDRDVVVEPCAVGREPGEARLYLSTRTPTVSTLAGSWMNEVRRDATFGGVDWDEQVVVPVRTLDEVIDRHGEPRFCKIDVEGFELEVLQGLSRPLGAVSFEYIPVVMDRTVRCVGRLAELGDYRFRFSRVESFEWATPGWLDAAGVTEVLRGVSPQERPGDVYAVRADLPLPAP</sequence>
<proteinExistence type="predicted"/>
<dbReference type="Gene3D" id="3.40.50.150">
    <property type="entry name" value="Vaccinia Virus protein VP39"/>
    <property type="match status" value="1"/>
</dbReference>
<dbReference type="EMBL" id="BAABBA010000005">
    <property type="protein sequence ID" value="GAA4286983.1"/>
    <property type="molecule type" value="Genomic_DNA"/>
</dbReference>
<dbReference type="Proteomes" id="UP001499841">
    <property type="component" value="Unassembled WGS sequence"/>
</dbReference>
<dbReference type="SUPFAM" id="SSF53335">
    <property type="entry name" value="S-adenosyl-L-methionine-dependent methyltransferases"/>
    <property type="match status" value="1"/>
</dbReference>
<dbReference type="PANTHER" id="PTHR34203">
    <property type="entry name" value="METHYLTRANSFERASE, FKBM FAMILY PROTEIN"/>
    <property type="match status" value="1"/>
</dbReference>